<keyword evidence="3" id="KW-1185">Reference proteome</keyword>
<sequence length="236" mass="27017">MFRYFPGLSGFQIENVNPKIPKVILGYGSSLVSAPDLQSLITAITHAHIGYYNMIQRSYQHCDVSIWNVLAPNQLFECDIAFNIDQPNAVQKEILQLCKDLSIEKHHAAILIDADMVVDWNTYFDKAHGGTKSVKVLFLYLLRFLAEYIYNLMDVQGTGAFMSRRLLNPAFPDHIHSPLDDYWSFYFVAQWACVFNPLSLDCVQKSSTYPLNVGAHCSMDRRVTEIQQPWTSLKTR</sequence>
<dbReference type="Proteomes" id="UP000772434">
    <property type="component" value="Unassembled WGS sequence"/>
</dbReference>
<gene>
    <name evidence="2" type="ORF">BDP27DRAFT_1435165</name>
</gene>
<evidence type="ECO:0000259" key="1">
    <source>
        <dbReference type="Pfam" id="PF17667"/>
    </source>
</evidence>
<proteinExistence type="predicted"/>
<reference evidence="2" key="1">
    <citation type="submission" date="2020-11" db="EMBL/GenBank/DDBJ databases">
        <authorList>
            <consortium name="DOE Joint Genome Institute"/>
            <person name="Ahrendt S."/>
            <person name="Riley R."/>
            <person name="Andreopoulos W."/>
            <person name="Labutti K."/>
            <person name="Pangilinan J."/>
            <person name="Ruiz-Duenas F.J."/>
            <person name="Barrasa J.M."/>
            <person name="Sanchez-Garcia M."/>
            <person name="Camarero S."/>
            <person name="Miyauchi S."/>
            <person name="Serrano A."/>
            <person name="Linde D."/>
            <person name="Babiker R."/>
            <person name="Drula E."/>
            <person name="Ayuso-Fernandez I."/>
            <person name="Pacheco R."/>
            <person name="Padilla G."/>
            <person name="Ferreira P."/>
            <person name="Barriuso J."/>
            <person name="Kellner H."/>
            <person name="Castanera R."/>
            <person name="Alfaro M."/>
            <person name="Ramirez L."/>
            <person name="Pisabarro A.G."/>
            <person name="Kuo A."/>
            <person name="Tritt A."/>
            <person name="Lipzen A."/>
            <person name="He G."/>
            <person name="Yan M."/>
            <person name="Ng V."/>
            <person name="Cullen D."/>
            <person name="Martin F."/>
            <person name="Rosso M.-N."/>
            <person name="Henrissat B."/>
            <person name="Hibbett D."/>
            <person name="Martinez A.T."/>
            <person name="Grigoriev I.V."/>
        </authorList>
    </citation>
    <scope>NUCLEOTIDE SEQUENCE</scope>
    <source>
        <strain evidence="2">AH 40177</strain>
    </source>
</reference>
<feature type="domain" description="Fungal-type protein kinase" evidence="1">
    <location>
        <begin position="25"/>
        <end position="193"/>
    </location>
</feature>
<dbReference type="OrthoDB" id="3182677at2759"/>
<protein>
    <recommendedName>
        <fullName evidence="1">Fungal-type protein kinase domain-containing protein</fullName>
    </recommendedName>
</protein>
<dbReference type="Pfam" id="PF17667">
    <property type="entry name" value="Pkinase_fungal"/>
    <property type="match status" value="1"/>
</dbReference>
<evidence type="ECO:0000313" key="3">
    <source>
        <dbReference type="Proteomes" id="UP000772434"/>
    </source>
</evidence>
<dbReference type="AlphaFoldDB" id="A0A9P5TWM9"/>
<accession>A0A9P5TWM9</accession>
<comment type="caution">
    <text evidence="2">The sequence shown here is derived from an EMBL/GenBank/DDBJ whole genome shotgun (WGS) entry which is preliminary data.</text>
</comment>
<name>A0A9P5TWM9_9AGAR</name>
<dbReference type="EMBL" id="JADNRY010000560">
    <property type="protein sequence ID" value="KAF9040344.1"/>
    <property type="molecule type" value="Genomic_DNA"/>
</dbReference>
<organism evidence="2 3">
    <name type="scientific">Rhodocollybia butyracea</name>
    <dbReference type="NCBI Taxonomy" id="206335"/>
    <lineage>
        <taxon>Eukaryota</taxon>
        <taxon>Fungi</taxon>
        <taxon>Dikarya</taxon>
        <taxon>Basidiomycota</taxon>
        <taxon>Agaricomycotina</taxon>
        <taxon>Agaricomycetes</taxon>
        <taxon>Agaricomycetidae</taxon>
        <taxon>Agaricales</taxon>
        <taxon>Marasmiineae</taxon>
        <taxon>Omphalotaceae</taxon>
        <taxon>Rhodocollybia</taxon>
    </lineage>
</organism>
<evidence type="ECO:0000313" key="2">
    <source>
        <dbReference type="EMBL" id="KAF9040344.1"/>
    </source>
</evidence>
<dbReference type="InterPro" id="IPR040976">
    <property type="entry name" value="Pkinase_fungal"/>
</dbReference>